<dbReference type="InterPro" id="IPR004839">
    <property type="entry name" value="Aminotransferase_I/II_large"/>
</dbReference>
<name>A0ABS0YEV8_9BACT</name>
<keyword evidence="3" id="KW-1185">Reference proteome</keyword>
<dbReference type="InterPro" id="IPR015421">
    <property type="entry name" value="PyrdxlP-dep_Trfase_major"/>
</dbReference>
<dbReference type="Proteomes" id="UP000614714">
    <property type="component" value="Unassembled WGS sequence"/>
</dbReference>
<dbReference type="Gene3D" id="3.40.640.10">
    <property type="entry name" value="Type I PLP-dependent aspartate aminotransferase-like (Major domain)"/>
    <property type="match status" value="1"/>
</dbReference>
<organism evidence="2 3">
    <name type="scientific">Geomonas anaerohicana</name>
    <dbReference type="NCBI Taxonomy" id="2798583"/>
    <lineage>
        <taxon>Bacteria</taxon>
        <taxon>Pseudomonadati</taxon>
        <taxon>Thermodesulfobacteriota</taxon>
        <taxon>Desulfuromonadia</taxon>
        <taxon>Geobacterales</taxon>
        <taxon>Geobacteraceae</taxon>
        <taxon>Geomonas</taxon>
    </lineage>
</organism>
<dbReference type="InterPro" id="IPR015424">
    <property type="entry name" value="PyrdxlP-dep_Trfase"/>
</dbReference>
<accession>A0ABS0YEV8</accession>
<dbReference type="InterPro" id="IPR015422">
    <property type="entry name" value="PyrdxlP-dep_Trfase_small"/>
</dbReference>
<dbReference type="PANTHER" id="PTHR42691">
    <property type="entry name" value="ASPARTATE AMINOTRANSFERASE YHDR-RELATED"/>
    <property type="match status" value="1"/>
</dbReference>
<sequence>MPVADKIAGFIAKSSWIRKMFEEGEKLRKEFGADKVYDFTLGNPDVEPPAAFQDEFLKLAKQPIPGMHRYMNNAGYPETRNAVARMLAAASDLPVQGSQVVMTCGAGGALNVVLKTILNPGDEVILLTPFFVEYRFYIDNHGGVPVEVWTDRETFQLDIPAIAAAVTDKTRAIIICSPNNPTGVIYPAESLKALGDMVAAKEAEMGRQILVISDEPYARIAYDGKSVPNIFRYVQNSVIVTSHSKDLALPGERIGYLAASPKMNNVDQFMEGAVFSNRVLGFVNAPALMQRLVAGLQHVSVDIDAYRVKRDLLYDSLTGMGFSMVKPDGAFYLFPKSPLADDVEFVKMAQKHRILLVPGAGFGAPGFFRIAYCVDKGMIERSIPAWRELAKEAGLPG</sequence>
<reference evidence="2 3" key="1">
    <citation type="submission" date="2020-12" db="EMBL/GenBank/DDBJ databases">
        <title>Geomonas sp. Red421, isolated from paddy soil.</title>
        <authorList>
            <person name="Xu Z."/>
            <person name="Zhang Z."/>
            <person name="Masuda Y."/>
            <person name="Itoh H."/>
            <person name="Senoo K."/>
        </authorList>
    </citation>
    <scope>NUCLEOTIDE SEQUENCE [LARGE SCALE GENOMIC DNA]</scope>
    <source>
        <strain evidence="2 3">Red421</strain>
    </source>
</reference>
<gene>
    <name evidence="2" type="ORF">JFN91_09525</name>
</gene>
<dbReference type="EMBL" id="JAEMHL010000004">
    <property type="protein sequence ID" value="MBJ6750454.1"/>
    <property type="molecule type" value="Genomic_DNA"/>
</dbReference>
<dbReference type="SUPFAM" id="SSF53383">
    <property type="entry name" value="PLP-dependent transferases"/>
    <property type="match status" value="1"/>
</dbReference>
<dbReference type="Pfam" id="PF00155">
    <property type="entry name" value="Aminotran_1_2"/>
    <property type="match status" value="1"/>
</dbReference>
<evidence type="ECO:0000259" key="1">
    <source>
        <dbReference type="Pfam" id="PF00155"/>
    </source>
</evidence>
<dbReference type="RefSeq" id="WP_199388981.1">
    <property type="nucleotide sequence ID" value="NZ_JAEMHL010000004.1"/>
</dbReference>
<keyword evidence="2" id="KW-0808">Transferase</keyword>
<dbReference type="CDD" id="cd00609">
    <property type="entry name" value="AAT_like"/>
    <property type="match status" value="1"/>
</dbReference>
<comment type="caution">
    <text evidence="2">The sequence shown here is derived from an EMBL/GenBank/DDBJ whole genome shotgun (WGS) entry which is preliminary data.</text>
</comment>
<evidence type="ECO:0000313" key="2">
    <source>
        <dbReference type="EMBL" id="MBJ6750454.1"/>
    </source>
</evidence>
<feature type="domain" description="Aminotransferase class I/classII large" evidence="1">
    <location>
        <begin position="38"/>
        <end position="381"/>
    </location>
</feature>
<dbReference type="NCBIfam" id="NF005305">
    <property type="entry name" value="PRK06836.1"/>
    <property type="match status" value="1"/>
</dbReference>
<dbReference type="GO" id="GO:0008483">
    <property type="term" value="F:transaminase activity"/>
    <property type="evidence" value="ECO:0007669"/>
    <property type="project" value="UniProtKB-KW"/>
</dbReference>
<proteinExistence type="predicted"/>
<keyword evidence="2" id="KW-0032">Aminotransferase</keyword>
<protein>
    <submittedName>
        <fullName evidence="2">Pyridoxal phosphate-dependent aminotransferase</fullName>
    </submittedName>
</protein>
<evidence type="ECO:0000313" key="3">
    <source>
        <dbReference type="Proteomes" id="UP000614714"/>
    </source>
</evidence>
<dbReference type="PANTHER" id="PTHR42691:SF1">
    <property type="entry name" value="ASPARTATE AMINOTRANSFERASE YHDR-RELATED"/>
    <property type="match status" value="1"/>
</dbReference>
<dbReference type="Gene3D" id="3.90.1150.10">
    <property type="entry name" value="Aspartate Aminotransferase, domain 1"/>
    <property type="match status" value="2"/>
</dbReference>